<dbReference type="AlphaFoldDB" id="J1HQI5"/>
<dbReference type="Proteomes" id="UP000004578">
    <property type="component" value="Unassembled WGS sequence"/>
</dbReference>
<evidence type="ECO:0000256" key="1">
    <source>
        <dbReference type="SAM" id="MobiDB-lite"/>
    </source>
</evidence>
<feature type="region of interest" description="Disordered" evidence="1">
    <location>
        <begin position="22"/>
        <end position="62"/>
    </location>
</feature>
<accession>J1HQI5</accession>
<evidence type="ECO:0000313" key="3">
    <source>
        <dbReference type="Proteomes" id="UP000004578"/>
    </source>
</evidence>
<dbReference type="EMBL" id="AKFS01000069">
    <property type="protein sequence ID" value="EJF47878.1"/>
    <property type="molecule type" value="Genomic_DNA"/>
</dbReference>
<dbReference type="Gene3D" id="3.30.2030.30">
    <property type="match status" value="1"/>
</dbReference>
<proteinExistence type="predicted"/>
<dbReference type="PATRIC" id="fig|1125717.3.peg.447"/>
<comment type="caution">
    <text evidence="2">The sequence shown here is derived from an EMBL/GenBank/DDBJ whole genome shotgun (WGS) entry which is preliminary data.</text>
</comment>
<keyword evidence="3" id="KW-1185">Reference proteome</keyword>
<sequence>MGDLSQYTLPTTEEVFSDLVVYPAFDKDTKQPNPPPPSRGDSGQSGQSAQSGGSGDESGEDQ</sequence>
<name>J1HQI5_9ACTO</name>
<gene>
    <name evidence="2" type="ORF">HMPREF1317_2002</name>
</gene>
<reference evidence="2 3" key="1">
    <citation type="submission" date="2012-05" db="EMBL/GenBank/DDBJ databases">
        <authorList>
            <person name="Harkins D.M."/>
            <person name="Madupu R."/>
            <person name="Durkin A.S."/>
            <person name="Torralba M."/>
            <person name="Methe B."/>
            <person name="Sutton G.G."/>
            <person name="Nelson K.E."/>
        </authorList>
    </citation>
    <scope>NUCLEOTIDE SEQUENCE [LARGE SCALE GENOMIC DNA]</scope>
    <source>
        <strain evidence="2 3">F0490</strain>
    </source>
</reference>
<feature type="compositionally biased region" description="Low complexity" evidence="1">
    <location>
        <begin position="39"/>
        <end position="51"/>
    </location>
</feature>
<evidence type="ECO:0000313" key="2">
    <source>
        <dbReference type="EMBL" id="EJF47878.1"/>
    </source>
</evidence>
<protein>
    <submittedName>
        <fullName evidence="2">Uncharacterized protein</fullName>
    </submittedName>
</protein>
<organism evidence="2 3">
    <name type="scientific">Schaalia georgiae F0490</name>
    <dbReference type="NCBI Taxonomy" id="1125717"/>
    <lineage>
        <taxon>Bacteria</taxon>
        <taxon>Bacillati</taxon>
        <taxon>Actinomycetota</taxon>
        <taxon>Actinomycetes</taxon>
        <taxon>Actinomycetales</taxon>
        <taxon>Actinomycetaceae</taxon>
        <taxon>Schaalia</taxon>
    </lineage>
</organism>